<gene>
    <name evidence="4" type="ORF">FAM09_09445</name>
</gene>
<keyword evidence="1" id="KW-1133">Transmembrane helix</keyword>
<dbReference type="EMBL" id="STFF01000002">
    <property type="protein sequence ID" value="THU40099.1"/>
    <property type="molecule type" value="Genomic_DNA"/>
</dbReference>
<dbReference type="RefSeq" id="WP_136576853.1">
    <property type="nucleotide sequence ID" value="NZ_STFF01000002.1"/>
</dbReference>
<evidence type="ECO:0000256" key="2">
    <source>
        <dbReference type="SAM" id="SignalP"/>
    </source>
</evidence>
<feature type="chain" id="PRO_5020445698" evidence="2">
    <location>
        <begin position="21"/>
        <end position="271"/>
    </location>
</feature>
<keyword evidence="5" id="KW-1185">Reference proteome</keyword>
<feature type="domain" description="Outer membrane protein beta-barrel" evidence="3">
    <location>
        <begin position="95"/>
        <end position="249"/>
    </location>
</feature>
<feature type="transmembrane region" description="Helical" evidence="1">
    <location>
        <begin position="221"/>
        <end position="241"/>
    </location>
</feature>
<accession>A0A4S8HZ38</accession>
<reference evidence="4 5" key="1">
    <citation type="submission" date="2019-04" db="EMBL/GenBank/DDBJ databases">
        <title>Niastella caeni sp. nov., isolated from activated sludge.</title>
        <authorList>
            <person name="Sheng M."/>
        </authorList>
    </citation>
    <scope>NUCLEOTIDE SEQUENCE [LARGE SCALE GENOMIC DNA]</scope>
    <source>
        <strain evidence="4 5">HX-2-15</strain>
    </source>
</reference>
<protein>
    <submittedName>
        <fullName evidence="4">PorT family protein</fullName>
    </submittedName>
</protein>
<dbReference type="AlphaFoldDB" id="A0A4S8HZ38"/>
<dbReference type="InterPro" id="IPR025665">
    <property type="entry name" value="Beta-barrel_OMP_2"/>
</dbReference>
<evidence type="ECO:0000256" key="1">
    <source>
        <dbReference type="SAM" id="Phobius"/>
    </source>
</evidence>
<evidence type="ECO:0000313" key="4">
    <source>
        <dbReference type="EMBL" id="THU40099.1"/>
    </source>
</evidence>
<keyword evidence="1" id="KW-0472">Membrane</keyword>
<keyword evidence="2" id="KW-0732">Signal</keyword>
<dbReference type="OrthoDB" id="1150878at2"/>
<evidence type="ECO:0000259" key="3">
    <source>
        <dbReference type="Pfam" id="PF13568"/>
    </source>
</evidence>
<feature type="transmembrane region" description="Helical" evidence="1">
    <location>
        <begin position="165"/>
        <end position="186"/>
    </location>
</feature>
<dbReference type="Pfam" id="PF13568">
    <property type="entry name" value="OMP_b-brl_2"/>
    <property type="match status" value="1"/>
</dbReference>
<organism evidence="4 5">
    <name type="scientific">Niastella caeni</name>
    <dbReference type="NCBI Taxonomy" id="2569763"/>
    <lineage>
        <taxon>Bacteria</taxon>
        <taxon>Pseudomonadati</taxon>
        <taxon>Bacteroidota</taxon>
        <taxon>Chitinophagia</taxon>
        <taxon>Chitinophagales</taxon>
        <taxon>Chitinophagaceae</taxon>
        <taxon>Niastella</taxon>
    </lineage>
</organism>
<feature type="signal peptide" evidence="2">
    <location>
        <begin position="1"/>
        <end position="20"/>
    </location>
</feature>
<name>A0A4S8HZ38_9BACT</name>
<keyword evidence="1" id="KW-0812">Transmembrane</keyword>
<feature type="transmembrane region" description="Helical" evidence="1">
    <location>
        <begin position="123"/>
        <end position="144"/>
    </location>
</feature>
<comment type="caution">
    <text evidence="4">The sequence shown here is derived from an EMBL/GenBank/DDBJ whole genome shotgun (WGS) entry which is preliminary data.</text>
</comment>
<sequence>MKLTHCLLLAGLFMPVVLSAQNFHMPSLNQESDFAFFLKTLEKKSPLLQKMQASATDAKDLSVDEARALVEKRLRELNDNELSNTYAKLTNDQMVRVGFILYVLMNGLSNTDDFPGYDYKSKIGGGFGVFLMYTLAQLIIMPELSVMFRSYGVDYSGGDFSARFTYLNFAVTFLYMIKATALNFVLGISPNLGYALGGTFKSDDEKEDIEFGDDGAKRINFGIGLTAGIMLQNAMMLRLIYNFGLSKIYSDDKAKSYFIALAFSMPLWNLK</sequence>
<proteinExistence type="predicted"/>
<evidence type="ECO:0000313" key="5">
    <source>
        <dbReference type="Proteomes" id="UP000306918"/>
    </source>
</evidence>
<dbReference type="Proteomes" id="UP000306918">
    <property type="component" value="Unassembled WGS sequence"/>
</dbReference>